<evidence type="ECO:0000313" key="2">
    <source>
        <dbReference type="Proteomes" id="UP000797356"/>
    </source>
</evidence>
<keyword evidence="2" id="KW-1185">Reference proteome</keyword>
<gene>
    <name evidence="1" type="ORF">COCNU_03G003320</name>
</gene>
<proteinExistence type="predicted"/>
<sequence>MGHPCEDGLDKEEREVIEEVGTNEIDVNGDTGRGEDNVVVEIDAEFKPIDHLLQPPDADRPVKWPMPDSSLLHGGICTYGYVIG</sequence>
<accession>A0A8K0MY56</accession>
<name>A0A8K0MY56_COCNU</name>
<organism evidence="1 2">
    <name type="scientific">Cocos nucifera</name>
    <name type="common">Coconut palm</name>
    <dbReference type="NCBI Taxonomy" id="13894"/>
    <lineage>
        <taxon>Eukaryota</taxon>
        <taxon>Viridiplantae</taxon>
        <taxon>Streptophyta</taxon>
        <taxon>Embryophyta</taxon>
        <taxon>Tracheophyta</taxon>
        <taxon>Spermatophyta</taxon>
        <taxon>Magnoliopsida</taxon>
        <taxon>Liliopsida</taxon>
        <taxon>Arecaceae</taxon>
        <taxon>Arecoideae</taxon>
        <taxon>Cocoseae</taxon>
        <taxon>Attaleinae</taxon>
        <taxon>Cocos</taxon>
    </lineage>
</organism>
<reference evidence="1" key="1">
    <citation type="journal article" date="2017" name="Gigascience">
        <title>The genome draft of coconut (Cocos nucifera).</title>
        <authorList>
            <person name="Xiao Y."/>
            <person name="Xu P."/>
            <person name="Fan H."/>
            <person name="Baudouin L."/>
            <person name="Xia W."/>
            <person name="Bocs S."/>
            <person name="Xu J."/>
            <person name="Li Q."/>
            <person name="Guo A."/>
            <person name="Zhou L."/>
            <person name="Li J."/>
            <person name="Wu Y."/>
            <person name="Ma Z."/>
            <person name="Armero A."/>
            <person name="Issali A.E."/>
            <person name="Liu N."/>
            <person name="Peng M."/>
            <person name="Yang Y."/>
        </authorList>
    </citation>
    <scope>NUCLEOTIDE SEQUENCE</scope>
    <source>
        <tissue evidence="1">Spear leaf of Hainan Tall coconut</tissue>
    </source>
</reference>
<dbReference type="OrthoDB" id="1269099at2759"/>
<protein>
    <submittedName>
        <fullName evidence="1">Uncharacterized protein</fullName>
    </submittedName>
</protein>
<evidence type="ECO:0000313" key="1">
    <source>
        <dbReference type="EMBL" id="KAG1334213.1"/>
    </source>
</evidence>
<reference evidence="1" key="2">
    <citation type="submission" date="2019-07" db="EMBL/GenBank/DDBJ databases">
        <authorList>
            <person name="Yang Y."/>
            <person name="Bocs S."/>
            <person name="Baudouin L."/>
        </authorList>
    </citation>
    <scope>NUCLEOTIDE SEQUENCE</scope>
    <source>
        <tissue evidence="1">Spear leaf of Hainan Tall coconut</tissue>
    </source>
</reference>
<dbReference type="PANTHER" id="PTHR34196">
    <property type="entry name" value="OS02G0697700 PROTEIN"/>
    <property type="match status" value="1"/>
</dbReference>
<dbReference type="Proteomes" id="UP000797356">
    <property type="component" value="Chromosome 3"/>
</dbReference>
<comment type="caution">
    <text evidence="1">The sequence shown here is derived from an EMBL/GenBank/DDBJ whole genome shotgun (WGS) entry which is preliminary data.</text>
</comment>
<dbReference type="EMBL" id="CM017874">
    <property type="protein sequence ID" value="KAG1334213.1"/>
    <property type="molecule type" value="Genomic_DNA"/>
</dbReference>
<dbReference type="AlphaFoldDB" id="A0A8K0MY56"/>
<dbReference type="PANTHER" id="PTHR34196:SF4">
    <property type="entry name" value="OS06G0208200 PROTEIN"/>
    <property type="match status" value="1"/>
</dbReference>